<dbReference type="InterPro" id="IPR027417">
    <property type="entry name" value="P-loop_NTPase"/>
</dbReference>
<dbReference type="EMBL" id="WOFE01000015">
    <property type="protein sequence ID" value="MBM5573007.1"/>
    <property type="molecule type" value="Genomic_DNA"/>
</dbReference>
<keyword evidence="2" id="KW-1185">Reference proteome</keyword>
<protein>
    <submittedName>
        <fullName evidence="1">AAA family ATPase</fullName>
    </submittedName>
</protein>
<accession>A0ABS2CG39</accession>
<sequence>MIEQDANDDPDMDSRIFELEKTIWFNYPLAEALLEHLDSLIKHPPSHRMPNMALIGDSNNGKSALLKRFASKHNPPDLIDDQRIRLPVLVMQCPSNLSEGRLYGELLKRLFAEGSIRESAESMFNRLSTLVRQLSIQMIVLDEFHNALTRPQKMRECINTVKYMCNEFCIPFVLSGTPEMLSVLQSDAQLSNRFPPRDLPKWPLDDDFRRMIHTVEDSMKLKESSGLHRKTFAQKIHIESGGLLGEVIDLLHLLGVQAIKSGTEQITLEMLDREYLKNLGWSSPSLRGMQTSGF</sequence>
<reference evidence="1 2" key="1">
    <citation type="submission" date="2019-11" db="EMBL/GenBank/DDBJ databases">
        <title>Novel Deefgea species.</title>
        <authorList>
            <person name="Han J.-H."/>
        </authorList>
    </citation>
    <scope>NUCLEOTIDE SEQUENCE [LARGE SCALE GENOMIC DNA]</scope>
    <source>
        <strain evidence="1 2">LMG 24817</strain>
    </source>
</reference>
<dbReference type="Pfam" id="PF05621">
    <property type="entry name" value="TniB"/>
    <property type="match status" value="1"/>
</dbReference>
<dbReference type="Gene3D" id="3.40.50.300">
    <property type="entry name" value="P-loop containing nucleotide triphosphate hydrolases"/>
    <property type="match status" value="1"/>
</dbReference>
<dbReference type="Proteomes" id="UP001195660">
    <property type="component" value="Unassembled WGS sequence"/>
</dbReference>
<dbReference type="SUPFAM" id="SSF52540">
    <property type="entry name" value="P-loop containing nucleoside triphosphate hydrolases"/>
    <property type="match status" value="1"/>
</dbReference>
<gene>
    <name evidence="1" type="ORF">GM173_15655</name>
</gene>
<organism evidence="1 2">
    <name type="scientific">Deefgea chitinilytica</name>
    <dbReference type="NCBI Taxonomy" id="570276"/>
    <lineage>
        <taxon>Bacteria</taxon>
        <taxon>Pseudomonadati</taxon>
        <taxon>Pseudomonadota</taxon>
        <taxon>Betaproteobacteria</taxon>
        <taxon>Neisseriales</taxon>
        <taxon>Chitinibacteraceae</taxon>
        <taxon>Deefgea</taxon>
    </lineage>
</organism>
<proteinExistence type="predicted"/>
<dbReference type="InterPro" id="IPR008868">
    <property type="entry name" value="TniB"/>
</dbReference>
<dbReference type="RefSeq" id="WP_203572334.1">
    <property type="nucleotide sequence ID" value="NZ_WOFE01000015.1"/>
</dbReference>
<evidence type="ECO:0000313" key="2">
    <source>
        <dbReference type="Proteomes" id="UP001195660"/>
    </source>
</evidence>
<comment type="caution">
    <text evidence="1">The sequence shown here is derived from an EMBL/GenBank/DDBJ whole genome shotgun (WGS) entry which is preliminary data.</text>
</comment>
<name>A0ABS2CG39_9NEIS</name>
<evidence type="ECO:0000313" key="1">
    <source>
        <dbReference type="EMBL" id="MBM5573007.1"/>
    </source>
</evidence>